<sequence>MVVGEDMVHSGGELLILTRVHNAFRFLSRGTEEDEYGVKQDEDGVVESRQSRTRKKISYLCSDQTKTTMEEVDDVKGDGDNKGRGRRRQ</sequence>
<dbReference type="EMBL" id="JAAIUW010000010">
    <property type="protein sequence ID" value="KAF7811939.1"/>
    <property type="molecule type" value="Genomic_DNA"/>
</dbReference>
<feature type="region of interest" description="Disordered" evidence="1">
    <location>
        <begin position="67"/>
        <end position="89"/>
    </location>
</feature>
<protein>
    <submittedName>
        <fullName evidence="2">Uncharacterized protein</fullName>
    </submittedName>
</protein>
<comment type="caution">
    <text evidence="2">The sequence shown here is derived from an EMBL/GenBank/DDBJ whole genome shotgun (WGS) entry which is preliminary data.</text>
</comment>
<evidence type="ECO:0000256" key="1">
    <source>
        <dbReference type="SAM" id="MobiDB-lite"/>
    </source>
</evidence>
<keyword evidence="3" id="KW-1185">Reference proteome</keyword>
<dbReference type="Proteomes" id="UP000634136">
    <property type="component" value="Unassembled WGS sequence"/>
</dbReference>
<organism evidence="2 3">
    <name type="scientific">Senna tora</name>
    <dbReference type="NCBI Taxonomy" id="362788"/>
    <lineage>
        <taxon>Eukaryota</taxon>
        <taxon>Viridiplantae</taxon>
        <taxon>Streptophyta</taxon>
        <taxon>Embryophyta</taxon>
        <taxon>Tracheophyta</taxon>
        <taxon>Spermatophyta</taxon>
        <taxon>Magnoliopsida</taxon>
        <taxon>eudicotyledons</taxon>
        <taxon>Gunneridae</taxon>
        <taxon>Pentapetalae</taxon>
        <taxon>rosids</taxon>
        <taxon>fabids</taxon>
        <taxon>Fabales</taxon>
        <taxon>Fabaceae</taxon>
        <taxon>Caesalpinioideae</taxon>
        <taxon>Cassia clade</taxon>
        <taxon>Senna</taxon>
    </lineage>
</organism>
<evidence type="ECO:0000313" key="3">
    <source>
        <dbReference type="Proteomes" id="UP000634136"/>
    </source>
</evidence>
<dbReference type="AlphaFoldDB" id="A0A834WCA8"/>
<name>A0A834WCA8_9FABA</name>
<proteinExistence type="predicted"/>
<evidence type="ECO:0000313" key="2">
    <source>
        <dbReference type="EMBL" id="KAF7811939.1"/>
    </source>
</evidence>
<feature type="compositionally biased region" description="Basic and acidic residues" evidence="1">
    <location>
        <begin position="74"/>
        <end position="83"/>
    </location>
</feature>
<accession>A0A834WCA8</accession>
<reference evidence="2" key="1">
    <citation type="submission" date="2020-09" db="EMBL/GenBank/DDBJ databases">
        <title>Genome-Enabled Discovery of Anthraquinone Biosynthesis in Senna tora.</title>
        <authorList>
            <person name="Kang S.-H."/>
            <person name="Pandey R.P."/>
            <person name="Lee C.-M."/>
            <person name="Sim J.-S."/>
            <person name="Jeong J.-T."/>
            <person name="Choi B.-S."/>
            <person name="Jung M."/>
            <person name="Ginzburg D."/>
            <person name="Zhao K."/>
            <person name="Won S.Y."/>
            <person name="Oh T.-J."/>
            <person name="Yu Y."/>
            <person name="Kim N.-H."/>
            <person name="Lee O.R."/>
            <person name="Lee T.-H."/>
            <person name="Bashyal P."/>
            <person name="Kim T.-S."/>
            <person name="Lee W.-H."/>
            <person name="Kawkins C."/>
            <person name="Kim C.-K."/>
            <person name="Kim J.S."/>
            <person name="Ahn B.O."/>
            <person name="Rhee S.Y."/>
            <person name="Sohng J.K."/>
        </authorList>
    </citation>
    <scope>NUCLEOTIDE SEQUENCE</scope>
    <source>
        <tissue evidence="2">Leaf</tissue>
    </source>
</reference>
<gene>
    <name evidence="2" type="ORF">G2W53_032915</name>
</gene>